<feature type="transmembrane region" description="Helical" evidence="6">
    <location>
        <begin position="58"/>
        <end position="78"/>
    </location>
</feature>
<dbReference type="PANTHER" id="PTHR23513:SF6">
    <property type="entry name" value="MAJOR FACILITATOR SUPERFAMILY ASSOCIATED DOMAIN-CONTAINING PROTEIN"/>
    <property type="match status" value="1"/>
</dbReference>
<dbReference type="Pfam" id="PF07690">
    <property type="entry name" value="MFS_1"/>
    <property type="match status" value="1"/>
</dbReference>
<feature type="transmembrane region" description="Helical" evidence="6">
    <location>
        <begin position="297"/>
        <end position="315"/>
    </location>
</feature>
<feature type="transmembrane region" description="Helical" evidence="6">
    <location>
        <begin position="113"/>
        <end position="133"/>
    </location>
</feature>
<keyword evidence="5 6" id="KW-0472">Membrane</keyword>
<evidence type="ECO:0000256" key="2">
    <source>
        <dbReference type="ARBA" id="ARBA00022475"/>
    </source>
</evidence>
<comment type="caution">
    <text evidence="7">The sequence shown here is derived from an EMBL/GenBank/DDBJ whole genome shotgun (WGS) entry which is preliminary data.</text>
</comment>
<dbReference type="InterPro" id="IPR011701">
    <property type="entry name" value="MFS"/>
</dbReference>
<feature type="transmembrane region" description="Helical" evidence="6">
    <location>
        <begin position="181"/>
        <end position="199"/>
    </location>
</feature>
<protein>
    <submittedName>
        <fullName evidence="7">MFS transporter</fullName>
    </submittedName>
</protein>
<evidence type="ECO:0000256" key="4">
    <source>
        <dbReference type="ARBA" id="ARBA00022989"/>
    </source>
</evidence>
<feature type="transmembrane region" description="Helical" evidence="6">
    <location>
        <begin position="321"/>
        <end position="341"/>
    </location>
</feature>
<feature type="transmembrane region" description="Helical" evidence="6">
    <location>
        <begin position="154"/>
        <end position="175"/>
    </location>
</feature>
<dbReference type="Proteomes" id="UP001597097">
    <property type="component" value="Unassembled WGS sequence"/>
</dbReference>
<keyword evidence="2" id="KW-1003">Cell membrane</keyword>
<evidence type="ECO:0000256" key="6">
    <source>
        <dbReference type="SAM" id="Phobius"/>
    </source>
</evidence>
<sequence length="422" mass="44269">MTINRPASEQDGTLLKNRDFMLFWTGQSISDLGAAVTTLAVPLTAITMLRASTFEVGVLTAFSTAAWLVMTLPAGMIVDRVVKRPLMIGCGVARGVVVASVPVAAALGGLTIIHLYAVAFLVGSINVVFEIACQSYLPVLMSRRRLIEGNGKIATTNAVAVAGGPSLAGGLMTVLHSAARVMVVDCLSYVIGIVTLLLIRSPEPRPADRGDRSMRREAAEGITFVLRHPVLRRVVACSSISNLCDAMVTTLVVVFLLGDLGTDPATLGLVLGLGSAGGIVGGVLATSFARWVGGARALWAGKLYLGGFALLIPIGGPGWGVLAVAAGLFASRLSTVAYNVLQIAFRQSICPPELLGRMNASIRWMIRGAMPIGGLLAGILGAWLGARATLAVAVSCSWLAVLWLVFSPLRRQREMPVTPDWS</sequence>
<feature type="transmembrane region" description="Helical" evidence="6">
    <location>
        <begin position="21"/>
        <end position="46"/>
    </location>
</feature>
<comment type="subcellular location">
    <subcellularLocation>
        <location evidence="1">Cell membrane</location>
        <topology evidence="1">Multi-pass membrane protein</topology>
    </subcellularLocation>
</comment>
<organism evidence="7 8">
    <name type="scientific">Nonomuraea guangzhouensis</name>
    <dbReference type="NCBI Taxonomy" id="1291555"/>
    <lineage>
        <taxon>Bacteria</taxon>
        <taxon>Bacillati</taxon>
        <taxon>Actinomycetota</taxon>
        <taxon>Actinomycetes</taxon>
        <taxon>Streptosporangiales</taxon>
        <taxon>Streptosporangiaceae</taxon>
        <taxon>Nonomuraea</taxon>
    </lineage>
</organism>
<evidence type="ECO:0000256" key="1">
    <source>
        <dbReference type="ARBA" id="ARBA00004651"/>
    </source>
</evidence>
<feature type="transmembrane region" description="Helical" evidence="6">
    <location>
        <begin position="234"/>
        <end position="258"/>
    </location>
</feature>
<evidence type="ECO:0000256" key="5">
    <source>
        <dbReference type="ARBA" id="ARBA00023136"/>
    </source>
</evidence>
<feature type="transmembrane region" description="Helical" evidence="6">
    <location>
        <begin position="85"/>
        <end position="107"/>
    </location>
</feature>
<feature type="transmembrane region" description="Helical" evidence="6">
    <location>
        <begin position="390"/>
        <end position="406"/>
    </location>
</feature>
<dbReference type="EMBL" id="JBHUCM010000020">
    <property type="protein sequence ID" value="MFD1540913.1"/>
    <property type="molecule type" value="Genomic_DNA"/>
</dbReference>
<gene>
    <name evidence="7" type="ORF">ACFSJ0_27915</name>
</gene>
<accession>A0ABW4GF36</accession>
<dbReference type="PANTHER" id="PTHR23513">
    <property type="entry name" value="INTEGRAL MEMBRANE EFFLUX PROTEIN-RELATED"/>
    <property type="match status" value="1"/>
</dbReference>
<name>A0ABW4GF36_9ACTN</name>
<dbReference type="RefSeq" id="WP_219532355.1">
    <property type="nucleotide sequence ID" value="NZ_JAHKRM010000014.1"/>
</dbReference>
<reference evidence="8" key="1">
    <citation type="journal article" date="2019" name="Int. J. Syst. Evol. Microbiol.">
        <title>The Global Catalogue of Microorganisms (GCM) 10K type strain sequencing project: providing services to taxonomists for standard genome sequencing and annotation.</title>
        <authorList>
            <consortium name="The Broad Institute Genomics Platform"/>
            <consortium name="The Broad Institute Genome Sequencing Center for Infectious Disease"/>
            <person name="Wu L."/>
            <person name="Ma J."/>
        </authorList>
    </citation>
    <scope>NUCLEOTIDE SEQUENCE [LARGE SCALE GENOMIC DNA]</scope>
    <source>
        <strain evidence="8">CGMCC 1.15399</strain>
    </source>
</reference>
<evidence type="ECO:0000313" key="7">
    <source>
        <dbReference type="EMBL" id="MFD1540913.1"/>
    </source>
</evidence>
<feature type="transmembrane region" description="Helical" evidence="6">
    <location>
        <begin position="362"/>
        <end position="384"/>
    </location>
</feature>
<dbReference type="CDD" id="cd06173">
    <property type="entry name" value="MFS_MefA_like"/>
    <property type="match status" value="1"/>
</dbReference>
<evidence type="ECO:0000256" key="3">
    <source>
        <dbReference type="ARBA" id="ARBA00022692"/>
    </source>
</evidence>
<feature type="transmembrane region" description="Helical" evidence="6">
    <location>
        <begin position="264"/>
        <end position="285"/>
    </location>
</feature>
<evidence type="ECO:0000313" key="8">
    <source>
        <dbReference type="Proteomes" id="UP001597097"/>
    </source>
</evidence>
<proteinExistence type="predicted"/>
<keyword evidence="3 6" id="KW-0812">Transmembrane</keyword>
<keyword evidence="4 6" id="KW-1133">Transmembrane helix</keyword>
<keyword evidence="8" id="KW-1185">Reference proteome</keyword>